<organism evidence="21">
    <name type="scientific">Heterosigma akashiwo</name>
    <name type="common">Chromophytic alga</name>
    <name type="synonym">Heterosigma carterae</name>
    <dbReference type="NCBI Taxonomy" id="2829"/>
    <lineage>
        <taxon>Eukaryota</taxon>
        <taxon>Sar</taxon>
        <taxon>Stramenopiles</taxon>
        <taxon>Ochrophyta</taxon>
        <taxon>Raphidophyceae</taxon>
        <taxon>Chattonellales</taxon>
        <taxon>Chattonellaceae</taxon>
        <taxon>Heterosigma</taxon>
    </lineage>
</organism>
<dbReference type="GO" id="GO:0071006">
    <property type="term" value="C:U2-type catalytic step 1 spliceosome"/>
    <property type="evidence" value="ECO:0007669"/>
    <property type="project" value="TreeGrafter"/>
</dbReference>
<evidence type="ECO:0000313" key="21">
    <source>
        <dbReference type="EMBL" id="CAE0638923.1"/>
    </source>
</evidence>
<dbReference type="AlphaFoldDB" id="A0A6V1T7M8"/>
<gene>
    <name evidence="21" type="ORF">HAKA00212_LOCUS17708</name>
</gene>
<dbReference type="PRINTS" id="PR00320">
    <property type="entry name" value="GPROTEINBRPT"/>
</dbReference>
<proteinExistence type="inferred from homology"/>
<evidence type="ECO:0000256" key="9">
    <source>
        <dbReference type="ARBA" id="ARBA00022679"/>
    </source>
</evidence>
<evidence type="ECO:0000256" key="14">
    <source>
        <dbReference type="ARBA" id="ARBA00023187"/>
    </source>
</evidence>
<keyword evidence="13 18" id="KW-0833">Ubl conjugation pathway</keyword>
<keyword evidence="12 18" id="KW-0227">DNA damage</keyword>
<dbReference type="GO" id="GO:0070534">
    <property type="term" value="P:protein K63-linked ubiquitination"/>
    <property type="evidence" value="ECO:0007669"/>
    <property type="project" value="UniProtKB-UniRule"/>
</dbReference>
<dbReference type="GO" id="GO:0005737">
    <property type="term" value="C:cytoplasm"/>
    <property type="evidence" value="ECO:0007669"/>
    <property type="project" value="TreeGrafter"/>
</dbReference>
<keyword evidence="14 18" id="KW-0508">mRNA splicing</keyword>
<comment type="function">
    <text evidence="18">Ubiquitin-protein ligase which is mainly involved pre-mRNA splicing and DNA repair. Required for pre-mRNA splicing as component of the spliceosome.</text>
</comment>
<dbReference type="InterPro" id="IPR003613">
    <property type="entry name" value="Ubox_domain"/>
</dbReference>
<dbReference type="Pfam" id="PF24814">
    <property type="entry name" value="WD40_Prp19"/>
    <property type="match status" value="1"/>
</dbReference>
<dbReference type="InterPro" id="IPR038959">
    <property type="entry name" value="Prp19"/>
</dbReference>
<reference evidence="21" key="1">
    <citation type="submission" date="2021-01" db="EMBL/GenBank/DDBJ databases">
        <authorList>
            <person name="Corre E."/>
            <person name="Pelletier E."/>
            <person name="Niang G."/>
            <person name="Scheremetjew M."/>
            <person name="Finn R."/>
            <person name="Kale V."/>
            <person name="Holt S."/>
            <person name="Cochrane G."/>
            <person name="Meng A."/>
            <person name="Brown T."/>
            <person name="Cohen L."/>
        </authorList>
    </citation>
    <scope>NUCLEOTIDE SEQUENCE</scope>
    <source>
        <strain evidence="21">CCMP3107</strain>
    </source>
</reference>
<dbReference type="GO" id="GO:0000398">
    <property type="term" value="P:mRNA splicing, via spliceosome"/>
    <property type="evidence" value="ECO:0007669"/>
    <property type="project" value="InterPro"/>
</dbReference>
<comment type="catalytic activity">
    <reaction evidence="1 18">
        <text>S-ubiquitinyl-[E2 ubiquitin-conjugating enzyme]-L-cysteine + [acceptor protein]-L-lysine = [E2 ubiquitin-conjugating enzyme]-L-cysteine + N(6)-ubiquitinyl-[acceptor protein]-L-lysine.</text>
        <dbReference type="EC" id="2.3.2.27"/>
    </reaction>
</comment>
<comment type="subunit">
    <text evidence="18">Homotetramer.</text>
</comment>
<evidence type="ECO:0000256" key="5">
    <source>
        <dbReference type="ARBA" id="ARBA00012483"/>
    </source>
</evidence>
<feature type="repeat" description="WD" evidence="17">
    <location>
        <begin position="254"/>
        <end position="287"/>
    </location>
</feature>
<accession>A0A6V1T7M8</accession>
<dbReference type="InterPro" id="IPR013915">
    <property type="entry name" value="Prp19_cc"/>
</dbReference>
<dbReference type="PROSITE" id="PS00678">
    <property type="entry name" value="WD_REPEATS_1"/>
    <property type="match status" value="2"/>
</dbReference>
<protein>
    <recommendedName>
        <fullName evidence="6 18">Pre-mRNA-processing factor 19</fullName>
        <ecNumber evidence="5 18">2.3.2.27</ecNumber>
    </recommendedName>
</protein>
<dbReference type="GO" id="GO:0000974">
    <property type="term" value="C:Prp19 complex"/>
    <property type="evidence" value="ECO:0007669"/>
    <property type="project" value="UniProtKB-UniRule"/>
</dbReference>
<dbReference type="GO" id="GO:0061630">
    <property type="term" value="F:ubiquitin protein ligase activity"/>
    <property type="evidence" value="ECO:0007669"/>
    <property type="project" value="UniProtKB-UniRule"/>
</dbReference>
<keyword evidence="15 18" id="KW-0234">DNA repair</keyword>
<evidence type="ECO:0000256" key="2">
    <source>
        <dbReference type="ARBA" id="ARBA00004642"/>
    </source>
</evidence>
<dbReference type="InterPro" id="IPR015943">
    <property type="entry name" value="WD40/YVTN_repeat-like_dom_sf"/>
</dbReference>
<dbReference type="InterPro" id="IPR001680">
    <property type="entry name" value="WD40_rpt"/>
</dbReference>
<evidence type="ECO:0000259" key="20">
    <source>
        <dbReference type="PROSITE" id="PS51698"/>
    </source>
</evidence>
<evidence type="ECO:0000256" key="16">
    <source>
        <dbReference type="ARBA" id="ARBA00023242"/>
    </source>
</evidence>
<comment type="pathway">
    <text evidence="3 18">Protein modification; protein ubiquitination.</text>
</comment>
<evidence type="ECO:0000256" key="19">
    <source>
        <dbReference type="SAM" id="Coils"/>
    </source>
</evidence>
<keyword evidence="10 18" id="KW-0747">Spliceosome</keyword>
<evidence type="ECO:0000256" key="17">
    <source>
        <dbReference type="PROSITE-ProRule" id="PRU00221"/>
    </source>
</evidence>
<dbReference type="InterPro" id="IPR020472">
    <property type="entry name" value="WD40_PAC1"/>
</dbReference>
<dbReference type="EC" id="2.3.2.27" evidence="5 18"/>
<evidence type="ECO:0000256" key="3">
    <source>
        <dbReference type="ARBA" id="ARBA00004906"/>
    </source>
</evidence>
<feature type="coiled-coil region" evidence="19">
    <location>
        <begin position="115"/>
        <end position="142"/>
    </location>
</feature>
<dbReference type="InterPro" id="IPR036322">
    <property type="entry name" value="WD40_repeat_dom_sf"/>
</dbReference>
<dbReference type="SUPFAM" id="SSF50978">
    <property type="entry name" value="WD40 repeat-like"/>
    <property type="match status" value="1"/>
</dbReference>
<dbReference type="Gene3D" id="2.130.10.10">
    <property type="entry name" value="YVTN repeat-like/Quinoprotein amine dehydrogenase"/>
    <property type="match status" value="1"/>
</dbReference>
<keyword evidence="19" id="KW-0175">Coiled coil</keyword>
<dbReference type="UniPathway" id="UPA00143"/>
<dbReference type="PROSITE" id="PS50082">
    <property type="entry name" value="WD_REPEATS_2"/>
    <property type="match status" value="4"/>
</dbReference>
<keyword evidence="11" id="KW-0677">Repeat</keyword>
<dbReference type="GO" id="GO:0005654">
    <property type="term" value="C:nucleoplasm"/>
    <property type="evidence" value="ECO:0007669"/>
    <property type="project" value="UniProtKB-SubCell"/>
</dbReference>
<dbReference type="Pfam" id="PF08606">
    <property type="entry name" value="Prp19"/>
    <property type="match status" value="1"/>
</dbReference>
<dbReference type="PANTHER" id="PTHR43995:SF1">
    <property type="entry name" value="PRE-MRNA-PROCESSING FACTOR 19"/>
    <property type="match status" value="1"/>
</dbReference>
<evidence type="ECO:0000256" key="13">
    <source>
        <dbReference type="ARBA" id="ARBA00022786"/>
    </source>
</evidence>
<dbReference type="InterPro" id="IPR013083">
    <property type="entry name" value="Znf_RING/FYVE/PHD"/>
</dbReference>
<evidence type="ECO:0000256" key="11">
    <source>
        <dbReference type="ARBA" id="ARBA00022737"/>
    </source>
</evidence>
<dbReference type="SMART" id="SM00320">
    <property type="entry name" value="WD40"/>
    <property type="match status" value="7"/>
</dbReference>
<evidence type="ECO:0000256" key="12">
    <source>
        <dbReference type="ARBA" id="ARBA00022763"/>
    </source>
</evidence>
<dbReference type="CDD" id="cd16656">
    <property type="entry name" value="RING-Ubox_PRP19"/>
    <property type="match status" value="1"/>
</dbReference>
<dbReference type="EMBL" id="HBIU01038825">
    <property type="protein sequence ID" value="CAE0638923.1"/>
    <property type="molecule type" value="Transcribed_RNA"/>
</dbReference>
<keyword evidence="9 18" id="KW-0808">Transferase</keyword>
<name>A0A6V1T7M8_HETAK</name>
<feature type="repeat" description="WD" evidence="17">
    <location>
        <begin position="357"/>
        <end position="388"/>
    </location>
</feature>
<keyword evidence="7 17" id="KW-0853">WD repeat</keyword>
<sequence length="508" mass="55152">MHCSISGEVPKVPVISVKSGHLFEKHLIEKYLKSESTCPVTGDELSIEDLKDVKVNKAVKPRPLTATSIPGLLNLFQNEWDDLMLETHTLKSHLDSTRQQLSQALYQHDAACRVIARLIRERDELKTQLTMYKQQIAEAAAATPQIEVTSAPSLEVQEEKQEEGISDAVLSKMTRKWKQLSKERKKRGIPDSLASAETLSKWAAKASHTVHKSDKPGILCLDLHPTDQDMVLTGGMDKEAVLFNKTSEQVVAKLSGHGKKVTTCSFHPHADRNLLFTTSADKTAKIWGSSGDAYECRMTLADHTAEVVGASVHATGDFLATASKDRTWAFYDVAQGGAATCLKIVQDPTVAGGFECVSFHPDGLILGTGTSDALIRIWDMKTQTNVASFEGHTGAVHAIAFSENGYYMASGGVDGAVRLWDLRRLKNFHNLDAGGTGGVGVRTVAFDRAGAYLACGGADIRLYAVKEWNELAALGAHEKPVTGVRFGPDAGFLASTSMDRSLKIFTEA</sequence>
<dbReference type="PANTHER" id="PTHR43995">
    <property type="entry name" value="PRE-MRNA-PROCESSING FACTOR 19"/>
    <property type="match status" value="1"/>
</dbReference>
<evidence type="ECO:0000256" key="8">
    <source>
        <dbReference type="ARBA" id="ARBA00022664"/>
    </source>
</evidence>
<dbReference type="Gene3D" id="3.30.40.10">
    <property type="entry name" value="Zinc/RING finger domain, C3HC4 (zinc finger)"/>
    <property type="match status" value="1"/>
</dbReference>
<dbReference type="InterPro" id="IPR019775">
    <property type="entry name" value="WD40_repeat_CS"/>
</dbReference>
<evidence type="ECO:0000256" key="6">
    <source>
        <dbReference type="ARBA" id="ARBA00015618"/>
    </source>
</evidence>
<feature type="domain" description="U-box" evidence="20">
    <location>
        <begin position="1"/>
        <end position="70"/>
    </location>
</feature>
<dbReference type="SMART" id="SM00504">
    <property type="entry name" value="Ubox"/>
    <property type="match status" value="1"/>
</dbReference>
<evidence type="ECO:0000256" key="7">
    <source>
        <dbReference type="ARBA" id="ARBA00022574"/>
    </source>
</evidence>
<dbReference type="InterPro" id="IPR055340">
    <property type="entry name" value="RING-Ubox_PRP19"/>
</dbReference>
<evidence type="ECO:0000256" key="18">
    <source>
        <dbReference type="RuleBase" id="RU367101"/>
    </source>
</evidence>
<dbReference type="FunFam" id="3.30.40.10:FF:000027">
    <property type="entry name" value="Pre-mRNA-processing factor 19, putative"/>
    <property type="match status" value="1"/>
</dbReference>
<dbReference type="GO" id="GO:0006281">
    <property type="term" value="P:DNA repair"/>
    <property type="evidence" value="ECO:0007669"/>
    <property type="project" value="UniProtKB-KW"/>
</dbReference>
<evidence type="ECO:0000256" key="4">
    <source>
        <dbReference type="ARBA" id="ARBA00006388"/>
    </source>
</evidence>
<feature type="repeat" description="WD" evidence="17">
    <location>
        <begin position="474"/>
        <end position="508"/>
    </location>
</feature>
<feature type="repeat" description="WD" evidence="17">
    <location>
        <begin position="389"/>
        <end position="430"/>
    </location>
</feature>
<evidence type="ECO:0000256" key="1">
    <source>
        <dbReference type="ARBA" id="ARBA00000900"/>
    </source>
</evidence>
<comment type="subcellular location">
    <subcellularLocation>
        <location evidence="2">Nucleus</location>
        <location evidence="2">Nucleoplasm</location>
    </subcellularLocation>
</comment>
<keyword evidence="16 18" id="KW-0539">Nucleus</keyword>
<comment type="similarity">
    <text evidence="4 18">Belongs to the WD repeat PRP19 family.</text>
</comment>
<dbReference type="PROSITE" id="PS51698">
    <property type="entry name" value="U_BOX"/>
    <property type="match status" value="1"/>
</dbReference>
<keyword evidence="8 18" id="KW-0507">mRNA processing</keyword>
<evidence type="ECO:0000256" key="10">
    <source>
        <dbReference type="ARBA" id="ARBA00022728"/>
    </source>
</evidence>
<evidence type="ECO:0000256" key="15">
    <source>
        <dbReference type="ARBA" id="ARBA00023204"/>
    </source>
</evidence>
<dbReference type="SUPFAM" id="SSF57850">
    <property type="entry name" value="RING/U-box"/>
    <property type="match status" value="1"/>
</dbReference>
<dbReference type="PROSITE" id="PS50294">
    <property type="entry name" value="WD_REPEATS_REGION"/>
    <property type="match status" value="3"/>
</dbReference>
<dbReference type="CDD" id="cd00200">
    <property type="entry name" value="WD40"/>
    <property type="match status" value="1"/>
</dbReference>